<dbReference type="EMBL" id="SKBQ01000061">
    <property type="protein sequence ID" value="TPX09895.1"/>
    <property type="molecule type" value="Genomic_DNA"/>
</dbReference>
<evidence type="ECO:0000313" key="7">
    <source>
        <dbReference type="EMBL" id="TPX09895.1"/>
    </source>
</evidence>
<comment type="similarity">
    <text evidence="2 6">Belongs to the peroxisomal membrane protein PXMP2/4 family.</text>
</comment>
<dbReference type="RefSeq" id="XP_030991606.1">
    <property type="nucleotide sequence ID" value="XM_031143825.1"/>
</dbReference>
<dbReference type="GO" id="GO:0005778">
    <property type="term" value="C:peroxisomal membrane"/>
    <property type="evidence" value="ECO:0007669"/>
    <property type="project" value="TreeGrafter"/>
</dbReference>
<evidence type="ECO:0000256" key="2">
    <source>
        <dbReference type="ARBA" id="ARBA00006824"/>
    </source>
</evidence>
<protein>
    <submittedName>
        <fullName evidence="7">Uncharacterized protein</fullName>
    </submittedName>
</protein>
<dbReference type="PANTHER" id="PTHR11266">
    <property type="entry name" value="PEROXISOMAL MEMBRANE PROTEIN 2, PXMP2 MPV17"/>
    <property type="match status" value="1"/>
</dbReference>
<name>A0A507AID2_9PEZI</name>
<dbReference type="OrthoDB" id="10267969at2759"/>
<comment type="subcellular location">
    <subcellularLocation>
        <location evidence="1">Membrane</location>
        <topology evidence="1">Multi-pass membrane protein</topology>
    </subcellularLocation>
</comment>
<organism evidence="7 8">
    <name type="scientific">Thyridium curvatum</name>
    <dbReference type="NCBI Taxonomy" id="1093900"/>
    <lineage>
        <taxon>Eukaryota</taxon>
        <taxon>Fungi</taxon>
        <taxon>Dikarya</taxon>
        <taxon>Ascomycota</taxon>
        <taxon>Pezizomycotina</taxon>
        <taxon>Sordariomycetes</taxon>
        <taxon>Sordariomycetidae</taxon>
        <taxon>Thyridiales</taxon>
        <taxon>Thyridiaceae</taxon>
        <taxon>Thyridium</taxon>
    </lineage>
</organism>
<evidence type="ECO:0000256" key="4">
    <source>
        <dbReference type="ARBA" id="ARBA00022989"/>
    </source>
</evidence>
<evidence type="ECO:0000256" key="1">
    <source>
        <dbReference type="ARBA" id="ARBA00004141"/>
    </source>
</evidence>
<dbReference type="STRING" id="1093900.A0A507AID2"/>
<keyword evidence="3" id="KW-0812">Transmembrane</keyword>
<comment type="caution">
    <text evidence="7">The sequence shown here is derived from an EMBL/GenBank/DDBJ whole genome shotgun (WGS) entry which is preliminary data.</text>
</comment>
<dbReference type="Proteomes" id="UP000319257">
    <property type="component" value="Unassembled WGS sequence"/>
</dbReference>
<dbReference type="InParanoid" id="A0A507AID2"/>
<evidence type="ECO:0000256" key="6">
    <source>
        <dbReference type="RuleBase" id="RU363053"/>
    </source>
</evidence>
<dbReference type="InterPro" id="IPR007248">
    <property type="entry name" value="Mpv17_PMP22"/>
</dbReference>
<keyword evidence="8" id="KW-1185">Reference proteome</keyword>
<proteinExistence type="inferred from homology"/>
<reference evidence="7 8" key="1">
    <citation type="submission" date="2019-06" db="EMBL/GenBank/DDBJ databases">
        <title>Draft genome sequence of the filamentous fungus Phialemoniopsis curvata isolated from diesel fuel.</title>
        <authorList>
            <person name="Varaljay V.A."/>
            <person name="Lyon W.J."/>
            <person name="Crouch A.L."/>
            <person name="Drake C.E."/>
            <person name="Hollomon J.M."/>
            <person name="Nadeau L.J."/>
            <person name="Nunn H.S."/>
            <person name="Stevenson B.S."/>
            <person name="Bojanowski C.L."/>
            <person name="Crookes-Goodson W.J."/>
        </authorList>
    </citation>
    <scope>NUCLEOTIDE SEQUENCE [LARGE SCALE GENOMIC DNA]</scope>
    <source>
        <strain evidence="7 8">D216</strain>
    </source>
</reference>
<dbReference type="GeneID" id="41976364"/>
<dbReference type="AlphaFoldDB" id="A0A507AID2"/>
<evidence type="ECO:0000313" key="8">
    <source>
        <dbReference type="Proteomes" id="UP000319257"/>
    </source>
</evidence>
<accession>A0A507AID2</accession>
<keyword evidence="5" id="KW-0472">Membrane</keyword>
<gene>
    <name evidence="7" type="ORF">E0L32_008917</name>
</gene>
<evidence type="ECO:0000256" key="3">
    <source>
        <dbReference type="ARBA" id="ARBA00022692"/>
    </source>
</evidence>
<sequence length="236" mass="25758">MPISVLQTAVLQSAILGGLSNVLAQAITAYKHEVNIHNFPSHGKGGRAGLTMMATKQSLAINWIPVLQFILFNAISAPPNYLWQLLLEDNFPAHPSRSQGKGTDKKAVKPRLSKRNTAAKLVLDQTISAAFNTILFSIFNRSMRAAMPAAPVETNIFKAVTLMATPGFINFAKVDFGAVWKATMQDFGHVIVANWKVWPAIALVNFSLIKTVRMRTLVLALAGLGWRVYLSLFAAA</sequence>
<dbReference type="PANTHER" id="PTHR11266:SF80">
    <property type="entry name" value="PEROXISOMAL MEMBRANE PROTEIN 2"/>
    <property type="match status" value="1"/>
</dbReference>
<dbReference type="Pfam" id="PF04117">
    <property type="entry name" value="Mpv17_PMP22"/>
    <property type="match status" value="1"/>
</dbReference>
<evidence type="ECO:0000256" key="5">
    <source>
        <dbReference type="ARBA" id="ARBA00023136"/>
    </source>
</evidence>
<keyword evidence="4" id="KW-1133">Transmembrane helix</keyword>